<evidence type="ECO:0000256" key="1">
    <source>
        <dbReference type="SAM" id="SignalP"/>
    </source>
</evidence>
<dbReference type="PROSITE" id="PS51257">
    <property type="entry name" value="PROKAR_LIPOPROTEIN"/>
    <property type="match status" value="1"/>
</dbReference>
<dbReference type="SUPFAM" id="SSF53850">
    <property type="entry name" value="Periplasmic binding protein-like II"/>
    <property type="match status" value="1"/>
</dbReference>
<reference evidence="10 11" key="3">
    <citation type="submission" date="2019-11" db="EMBL/GenBank/DDBJ databases">
        <title>Growth characteristics of pneumococcus vary with the chemical composition of the capsule and with environmental conditions.</title>
        <authorList>
            <person name="Tothpal A."/>
            <person name="Desobry K."/>
            <person name="Joshi S."/>
            <person name="Wyllie A.L."/>
            <person name="Weinberger D.M."/>
        </authorList>
    </citation>
    <scope>NUCLEOTIDE SEQUENCE [LARGE SCALE GENOMIC DNA]</scope>
    <source>
        <strain evidence="10">pnumococcus09N</strain>
        <strain evidence="3">Pnumococcus09N</strain>
        <strain evidence="11">pnumococcus22F</strain>
        <strain evidence="4">Pnumococcus22F</strain>
    </source>
</reference>
<evidence type="ECO:0000313" key="10">
    <source>
        <dbReference type="Proteomes" id="UP000467349"/>
    </source>
</evidence>
<name>A0A0B7LIL5_STREE</name>
<dbReference type="PANTHER" id="PTHR43649">
    <property type="entry name" value="ARABINOSE-BINDING PROTEIN-RELATED"/>
    <property type="match status" value="1"/>
</dbReference>
<dbReference type="Proteomes" id="UP000311674">
    <property type="component" value="Unassembled WGS sequence"/>
</dbReference>
<dbReference type="EMBL" id="CABBMN010000008">
    <property type="protein sequence ID" value="VSC31348.1"/>
    <property type="molecule type" value="Genomic_DNA"/>
</dbReference>
<dbReference type="Proteomes" id="UP000358702">
    <property type="component" value="Unassembled WGS sequence"/>
</dbReference>
<feature type="chain" id="PRO_5042327856" evidence="1">
    <location>
        <begin position="22"/>
        <end position="538"/>
    </location>
</feature>
<dbReference type="PANTHER" id="PTHR43649:SF17">
    <property type="entry name" value="ABC TRANSPORTER SOLUTE BINDING PROTEIN-SUGAR TRANSPORT"/>
    <property type="match status" value="1"/>
</dbReference>
<dbReference type="EMBL" id="CFFA01000002">
    <property type="protein sequence ID" value="CEX61875.1"/>
    <property type="molecule type" value="Genomic_DNA"/>
</dbReference>
<keyword evidence="1" id="KW-0732">Signal</keyword>
<dbReference type="RefSeq" id="WP_000669751.1">
    <property type="nucleotide sequence ID" value="NZ_AP026917.1"/>
</dbReference>
<evidence type="ECO:0000313" key="7">
    <source>
        <dbReference type="Proteomes" id="UP000048507"/>
    </source>
</evidence>
<dbReference type="InterPro" id="IPR050490">
    <property type="entry name" value="Bact_solute-bd_prot1"/>
</dbReference>
<feature type="signal peptide" evidence="1">
    <location>
        <begin position="1"/>
        <end position="21"/>
    </location>
</feature>
<protein>
    <submittedName>
        <fullName evidence="2">ABC transporter substrate-binding protein</fullName>
    </submittedName>
    <submittedName>
        <fullName evidence="4">Extracellular solute-binding protein</fullName>
    </submittedName>
</protein>
<gene>
    <name evidence="2" type="primary">lipO</name>
    <name evidence="2" type="ORF">ERS019209_00336</name>
    <name evidence="4" type="ORF">GM539_05825</name>
    <name evidence="3" type="ORF">GM545_06640</name>
    <name evidence="5" type="ORF">SAMEA3353631_01508</name>
    <name evidence="6" type="ORF">SAMEA3390019_01084</name>
</gene>
<organism evidence="4 11">
    <name type="scientific">Streptococcus pneumoniae</name>
    <dbReference type="NCBI Taxonomy" id="1313"/>
    <lineage>
        <taxon>Bacteria</taxon>
        <taxon>Bacillati</taxon>
        <taxon>Bacillota</taxon>
        <taxon>Bacilli</taxon>
        <taxon>Lactobacillales</taxon>
        <taxon>Streptococcaceae</taxon>
        <taxon>Streptococcus</taxon>
    </lineage>
</organism>
<dbReference type="AlphaFoldDB" id="A0A0B7LIL5"/>
<reference evidence="8 9" key="2">
    <citation type="submission" date="2019-04" db="EMBL/GenBank/DDBJ databases">
        <authorList>
            <consortium name="Pathogen Informatics"/>
        </authorList>
    </citation>
    <scope>NUCLEOTIDE SEQUENCE [LARGE SCALE GENOMIC DNA]</scope>
    <source>
        <strain evidence="6 8">GPSC148</strain>
        <strain evidence="5 9">GPSC21</strain>
    </source>
</reference>
<dbReference type="EMBL" id="WNHJ01000018">
    <property type="protein sequence ID" value="MTV62920.1"/>
    <property type="molecule type" value="Genomic_DNA"/>
</dbReference>
<proteinExistence type="predicted"/>
<dbReference type="CDD" id="cd13581">
    <property type="entry name" value="PBP2_AlgQ_like_2"/>
    <property type="match status" value="1"/>
</dbReference>
<evidence type="ECO:0000313" key="8">
    <source>
        <dbReference type="Proteomes" id="UP000311674"/>
    </source>
</evidence>
<evidence type="ECO:0000313" key="3">
    <source>
        <dbReference type="EMBL" id="MTV43299.1"/>
    </source>
</evidence>
<dbReference type="Proteomes" id="UP000467349">
    <property type="component" value="Unassembled WGS sequence"/>
</dbReference>
<evidence type="ECO:0000313" key="6">
    <source>
        <dbReference type="EMBL" id="VSC31348.1"/>
    </source>
</evidence>
<accession>A0A0B7LIL5</accession>
<dbReference type="Proteomes" id="UP000474228">
    <property type="component" value="Unassembled WGS sequence"/>
</dbReference>
<sequence length="538" mass="61006">MKFKTFSKSAVLLTASLAVLAACGSKNTASSPDYKLEGVTFPLQEKKTLKFMTASSPLSPKDPNEKLILQRLEKETGVHIDWTNYQSDFAEKRNLDISSGDLPDAIHNDGASDVDLMNWAKKGVIIPVENLIDKYMPNLKKILDEKPEYKALMTAPDGHIYSFPWIEELGDGKESIHSVNDMAWINKDWLKKLGLEMPKTTDDLIKVLEAFKNGDPNGNGEADEIPFSFISGNGNEDFKFLFAAFGIGDNDDHLVVGNDGKVDFTADNDNYKEGVKFIRQLQEKGLIDKEAFEHDWNSYIAKGHDQKFGVYFTWDKNNVTGSNESYDVLPVLAGPSGQKHVARTNGMGFARDKMVITSVNKNLELTAKWIDAQYAPLQSVQNNWGTYGDDKQQNIFELDQASNSLKHLPLNGTAPAELRQKTEVGGPLAILDSYYGKVTTMPDDAKWRLDLIKEYYVPYMSNDNNYPRVFMTQEDLDKIAHIEADMNDYIYRKRAEWIVNGNIDTEWDDYKKELEKYGLSDYLAIKQKYYDQYQANKN</sequence>
<dbReference type="EMBL" id="WNHU01000030">
    <property type="protein sequence ID" value="MTV43299.1"/>
    <property type="molecule type" value="Genomic_DNA"/>
</dbReference>
<evidence type="ECO:0000313" key="2">
    <source>
        <dbReference type="EMBL" id="CEX61875.1"/>
    </source>
</evidence>
<evidence type="ECO:0000313" key="9">
    <source>
        <dbReference type="Proteomes" id="UP000358702"/>
    </source>
</evidence>
<evidence type="ECO:0000313" key="4">
    <source>
        <dbReference type="EMBL" id="MTV62920.1"/>
    </source>
</evidence>
<dbReference type="EMBL" id="CAANCB010000008">
    <property type="protein sequence ID" value="VKB68650.1"/>
    <property type="molecule type" value="Genomic_DNA"/>
</dbReference>
<evidence type="ECO:0000313" key="5">
    <source>
        <dbReference type="EMBL" id="VKB68650.1"/>
    </source>
</evidence>
<dbReference type="Proteomes" id="UP000048507">
    <property type="component" value="Unassembled WGS sequence"/>
</dbReference>
<reference evidence="2 7" key="1">
    <citation type="submission" date="2015-03" db="EMBL/GenBank/DDBJ databases">
        <authorList>
            <consortium name="Pathogen Informatics"/>
            <person name="Murphy D."/>
        </authorList>
    </citation>
    <scope>NUCLEOTIDE SEQUENCE [LARGE SCALE GENOMIC DNA]</scope>
    <source>
        <strain evidence="2">SMRU51</strain>
        <strain evidence="7">type strain: N</strain>
    </source>
</reference>
<evidence type="ECO:0000313" key="11">
    <source>
        <dbReference type="Proteomes" id="UP000474228"/>
    </source>
</evidence>
<dbReference type="Gene3D" id="3.40.190.10">
    <property type="entry name" value="Periplasmic binding protein-like II"/>
    <property type="match status" value="2"/>
</dbReference>